<dbReference type="SUPFAM" id="SSF52540">
    <property type="entry name" value="P-loop containing nucleoside triphosphate hydrolases"/>
    <property type="match status" value="1"/>
</dbReference>
<feature type="non-terminal residue" evidence="4">
    <location>
        <position position="411"/>
    </location>
</feature>
<reference evidence="4" key="1">
    <citation type="journal article" date="2015" name="Nature">
        <title>Complex archaea that bridge the gap between prokaryotes and eukaryotes.</title>
        <authorList>
            <person name="Spang A."/>
            <person name="Saw J.H."/>
            <person name="Jorgensen S.L."/>
            <person name="Zaremba-Niedzwiedzka K."/>
            <person name="Martijn J."/>
            <person name="Lind A.E."/>
            <person name="van Eijk R."/>
            <person name="Schleper C."/>
            <person name="Guy L."/>
            <person name="Ettema T.J."/>
        </authorList>
    </citation>
    <scope>NUCLEOTIDE SEQUENCE</scope>
</reference>
<sequence length="411" mass="46488">MVSASKSTIVILDYSKTRRDSFRLILSEHKYLLFFFEKETSCLDNIKALDPDLVILGSLLPGQTLRMIHALRVKEGAIPVLVVSEDPAVYEFVAPHNFEHVRFVQSGKGDEIKIRPIITGMLETSSMTKNGRAIPLIIGRSTEMKRIKKMIAALSRSTEPVLISGESGTGKELAARAIHCQSNLKEDRFVKIDCAALSEEADTSLGLDDAPKHSETVLKTHAHQFERADAGTLFFKEIGKIPPSLQTELFLMLEEGAVSDPKSQTKTPMDIRIVASTCMDLGRLVETGAFRKDLYFRLNVFSIGMPPLRDRKRDIPRLVDYFTDRFCMENERSHFDVPQHAKNIFVKYSWPGNVAELEDKIKQALFKNDVNWMTDPTLSKNRDPKLTNLIDFREYIDSLVGLSDVKNHTRD</sequence>
<dbReference type="Gene3D" id="1.10.8.60">
    <property type="match status" value="1"/>
</dbReference>
<dbReference type="GO" id="GO:0005524">
    <property type="term" value="F:ATP binding"/>
    <property type="evidence" value="ECO:0007669"/>
    <property type="project" value="UniProtKB-KW"/>
</dbReference>
<dbReference type="InterPro" id="IPR011006">
    <property type="entry name" value="CheY-like_superfamily"/>
</dbReference>
<dbReference type="EMBL" id="LAZR01016124">
    <property type="protein sequence ID" value="KKM05871.1"/>
    <property type="molecule type" value="Genomic_DNA"/>
</dbReference>
<protein>
    <recommendedName>
        <fullName evidence="3">Sigma-54 factor interaction domain-containing protein</fullName>
    </recommendedName>
</protein>
<dbReference type="PROSITE" id="PS50045">
    <property type="entry name" value="SIGMA54_INTERACT_4"/>
    <property type="match status" value="1"/>
</dbReference>
<keyword evidence="2" id="KW-0067">ATP-binding</keyword>
<dbReference type="SUPFAM" id="SSF52172">
    <property type="entry name" value="CheY-like"/>
    <property type="match status" value="1"/>
</dbReference>
<proteinExistence type="predicted"/>
<feature type="domain" description="Sigma-54 factor interaction" evidence="3">
    <location>
        <begin position="137"/>
        <end position="366"/>
    </location>
</feature>
<organism evidence="4">
    <name type="scientific">marine sediment metagenome</name>
    <dbReference type="NCBI Taxonomy" id="412755"/>
    <lineage>
        <taxon>unclassified sequences</taxon>
        <taxon>metagenomes</taxon>
        <taxon>ecological metagenomes</taxon>
    </lineage>
</organism>
<evidence type="ECO:0000313" key="4">
    <source>
        <dbReference type="EMBL" id="KKM05871.1"/>
    </source>
</evidence>
<keyword evidence="1" id="KW-0547">Nucleotide-binding</keyword>
<dbReference type="Gene3D" id="3.40.50.300">
    <property type="entry name" value="P-loop containing nucleotide triphosphate hydrolases"/>
    <property type="match status" value="1"/>
</dbReference>
<gene>
    <name evidence="4" type="ORF">LCGC14_1749710</name>
</gene>
<dbReference type="CDD" id="cd00009">
    <property type="entry name" value="AAA"/>
    <property type="match status" value="1"/>
</dbReference>
<dbReference type="GO" id="GO:0006355">
    <property type="term" value="P:regulation of DNA-templated transcription"/>
    <property type="evidence" value="ECO:0007669"/>
    <property type="project" value="InterPro"/>
</dbReference>
<comment type="caution">
    <text evidence="4">The sequence shown here is derived from an EMBL/GenBank/DDBJ whole genome shotgun (WGS) entry which is preliminary data.</text>
</comment>
<dbReference type="Pfam" id="PF25601">
    <property type="entry name" value="AAA_lid_14"/>
    <property type="match status" value="1"/>
</dbReference>
<evidence type="ECO:0000259" key="3">
    <source>
        <dbReference type="PROSITE" id="PS50045"/>
    </source>
</evidence>
<dbReference type="AlphaFoldDB" id="A0A0F9JJE6"/>
<evidence type="ECO:0000256" key="1">
    <source>
        <dbReference type="ARBA" id="ARBA00022741"/>
    </source>
</evidence>
<dbReference type="InterPro" id="IPR003593">
    <property type="entry name" value="AAA+_ATPase"/>
</dbReference>
<dbReference type="InterPro" id="IPR058031">
    <property type="entry name" value="AAA_lid_NorR"/>
</dbReference>
<dbReference type="SMART" id="SM00382">
    <property type="entry name" value="AAA"/>
    <property type="match status" value="1"/>
</dbReference>
<dbReference type="InterPro" id="IPR002078">
    <property type="entry name" value="Sigma_54_int"/>
</dbReference>
<evidence type="ECO:0000256" key="2">
    <source>
        <dbReference type="ARBA" id="ARBA00022840"/>
    </source>
</evidence>
<accession>A0A0F9JJE6</accession>
<name>A0A0F9JJE6_9ZZZZ</name>
<dbReference type="PANTHER" id="PTHR32071">
    <property type="entry name" value="TRANSCRIPTIONAL REGULATORY PROTEIN"/>
    <property type="match status" value="1"/>
</dbReference>
<dbReference type="Pfam" id="PF00158">
    <property type="entry name" value="Sigma54_activat"/>
    <property type="match status" value="1"/>
</dbReference>
<dbReference type="InterPro" id="IPR027417">
    <property type="entry name" value="P-loop_NTPase"/>
</dbReference>